<dbReference type="STRING" id="1890364.A0A2P6NHS2"/>
<feature type="domain" description="Peptidase M24 C-terminal" evidence="8">
    <location>
        <begin position="574"/>
        <end position="634"/>
    </location>
</feature>
<name>A0A2P6NHS2_9EUKA</name>
<reference evidence="9 10" key="1">
    <citation type="journal article" date="2018" name="Genome Biol. Evol.">
        <title>Multiple Roots of Fruiting Body Formation in Amoebozoa.</title>
        <authorList>
            <person name="Hillmann F."/>
            <person name="Forbes G."/>
            <person name="Novohradska S."/>
            <person name="Ferling I."/>
            <person name="Riege K."/>
            <person name="Groth M."/>
            <person name="Westermann M."/>
            <person name="Marz M."/>
            <person name="Spaller T."/>
            <person name="Winckler T."/>
            <person name="Schaap P."/>
            <person name="Glockner G."/>
        </authorList>
    </citation>
    <scope>NUCLEOTIDE SEQUENCE [LARGE SCALE GENOMIC DNA]</scope>
    <source>
        <strain evidence="9 10">Jena</strain>
    </source>
</reference>
<dbReference type="Gene3D" id="3.40.350.10">
    <property type="entry name" value="Creatinase/prolidase N-terminal domain"/>
    <property type="match status" value="2"/>
</dbReference>
<proteinExistence type="inferred from homology"/>
<evidence type="ECO:0000259" key="6">
    <source>
        <dbReference type="Pfam" id="PF00557"/>
    </source>
</evidence>
<evidence type="ECO:0000259" key="7">
    <source>
        <dbReference type="Pfam" id="PF01321"/>
    </source>
</evidence>
<dbReference type="SUPFAM" id="SSF53092">
    <property type="entry name" value="Creatinase/prolidase N-terminal domain"/>
    <property type="match status" value="1"/>
</dbReference>
<evidence type="ECO:0000313" key="9">
    <source>
        <dbReference type="EMBL" id="PRP83494.1"/>
    </source>
</evidence>
<comment type="caution">
    <text evidence="9">The sequence shown here is derived from an EMBL/GenBank/DDBJ whole genome shotgun (WGS) entry which is preliminary data.</text>
</comment>
<dbReference type="GO" id="GO:0046872">
    <property type="term" value="F:metal ion binding"/>
    <property type="evidence" value="ECO:0007669"/>
    <property type="project" value="UniProtKB-KW"/>
</dbReference>
<dbReference type="Gene3D" id="3.90.230.10">
    <property type="entry name" value="Creatinase/methionine aminopeptidase superfamily"/>
    <property type="match status" value="1"/>
</dbReference>
<dbReference type="Pfam" id="PF16189">
    <property type="entry name" value="Creatinase_N_2"/>
    <property type="match status" value="1"/>
</dbReference>
<protein>
    <submittedName>
        <fullName evidence="9">Uncharacterized protein</fullName>
    </submittedName>
</protein>
<evidence type="ECO:0000313" key="10">
    <source>
        <dbReference type="Proteomes" id="UP000241769"/>
    </source>
</evidence>
<evidence type="ECO:0000256" key="2">
    <source>
        <dbReference type="ARBA" id="ARBA00008766"/>
    </source>
</evidence>
<dbReference type="CDD" id="cd01085">
    <property type="entry name" value="APP"/>
    <property type="match status" value="1"/>
</dbReference>
<keyword evidence="5" id="KW-0464">Manganese</keyword>
<gene>
    <name evidence="9" type="ORF">PROFUN_04368</name>
</gene>
<keyword evidence="4" id="KW-0378">Hydrolase</keyword>
<dbReference type="InterPro" id="IPR050422">
    <property type="entry name" value="X-Pro_aminopeptidase_P"/>
</dbReference>
<dbReference type="InterPro" id="IPR033740">
    <property type="entry name" value="Pept_M24B"/>
</dbReference>
<dbReference type="FunCoup" id="A0A2P6NHS2">
    <property type="interactions" value="609"/>
</dbReference>
<organism evidence="9 10">
    <name type="scientific">Planoprotostelium fungivorum</name>
    <dbReference type="NCBI Taxonomy" id="1890364"/>
    <lineage>
        <taxon>Eukaryota</taxon>
        <taxon>Amoebozoa</taxon>
        <taxon>Evosea</taxon>
        <taxon>Variosea</taxon>
        <taxon>Cavosteliida</taxon>
        <taxon>Cavosteliaceae</taxon>
        <taxon>Planoprotostelium</taxon>
    </lineage>
</organism>
<dbReference type="InterPro" id="IPR032416">
    <property type="entry name" value="Peptidase_M24_C"/>
</dbReference>
<dbReference type="Proteomes" id="UP000241769">
    <property type="component" value="Unassembled WGS sequence"/>
</dbReference>
<dbReference type="EMBL" id="MDYQ01000081">
    <property type="protein sequence ID" value="PRP83494.1"/>
    <property type="molecule type" value="Genomic_DNA"/>
</dbReference>
<dbReference type="PANTHER" id="PTHR43763">
    <property type="entry name" value="XAA-PRO AMINOPEPTIDASE 1"/>
    <property type="match status" value="1"/>
</dbReference>
<comment type="cofactor">
    <cofactor evidence="1">
        <name>Mn(2+)</name>
        <dbReference type="ChEBI" id="CHEBI:29035"/>
    </cofactor>
</comment>
<dbReference type="InterPro" id="IPR036005">
    <property type="entry name" value="Creatinase/aminopeptidase-like"/>
</dbReference>
<dbReference type="FunFam" id="3.40.350.10:FF:000003">
    <property type="entry name" value="Xaa-pro aminopeptidase P"/>
    <property type="match status" value="1"/>
</dbReference>
<feature type="domain" description="Creatinase N-terminal" evidence="7">
    <location>
        <begin position="39"/>
        <end position="180"/>
    </location>
</feature>
<dbReference type="InterPro" id="IPR000587">
    <property type="entry name" value="Creatinase_N"/>
</dbReference>
<feature type="domain" description="Peptidase M24" evidence="6">
    <location>
        <begin position="344"/>
        <end position="563"/>
    </location>
</feature>
<dbReference type="InterPro" id="IPR000994">
    <property type="entry name" value="Pept_M24"/>
</dbReference>
<evidence type="ECO:0000256" key="5">
    <source>
        <dbReference type="ARBA" id="ARBA00023211"/>
    </source>
</evidence>
<dbReference type="Pfam" id="PF16188">
    <property type="entry name" value="Peptidase_M24_C"/>
    <property type="match status" value="1"/>
</dbReference>
<dbReference type="SUPFAM" id="SSF55920">
    <property type="entry name" value="Creatinase/aminopeptidase"/>
    <property type="match status" value="1"/>
</dbReference>
<dbReference type="Pfam" id="PF01321">
    <property type="entry name" value="Creatinase_N"/>
    <property type="match status" value="1"/>
</dbReference>
<dbReference type="InParanoid" id="A0A2P6NHS2"/>
<evidence type="ECO:0000256" key="4">
    <source>
        <dbReference type="ARBA" id="ARBA00022801"/>
    </source>
</evidence>
<sequence length="636" mass="71089">MDVVVKLFPFIGRSFVKCGSNIWTQTSENGTKMAAPVKLDRLRSLMSQPKNRVNAYLVYSEDAHQSEYTPDRDKRRAFISNFTGSAGSVVVTDKEALLWTDGRYFLQASQQLTPEWTLMKDRLPETPSIPQWLAKNLPAKSRIGFDPKLVSKANIDSIGAELKSQKSDAELVPIQENLIDQIWGEVQPTYPNTPVFVHDMKYAGQSVEDKLEKIRGELSTNGAAAFVVTSLDEIAWLFNLRGNDIDFNPVFISYALVTPDNATLYIAQDKVKEDVRGALGSSVNYKSYDDVFEDIRSLSSQGKKIWLDSTRSCTALFDAAGEQALNRGSPITILKALKNEAELEGMRQAHIRDAVALISYFAWLEEELKGGNTGLSEAAAADKVDWFRSQQKDFVSLSFDTISSTGPSGAIIHYKPEHGSCATLKIEQMYLCDSGGQYKDGTTDVTRTMHFGEPTAREKRCFTRVLQGHIAIDKAIFPEGTNGYQLDILARLYLWKDGLDFRHGTGHGVGAFLNVHEGPHGISFRPTSQTVPLQGGMTVTNEPGYYEDGSFGIRIENVLLVREEKTPDNFGGKKYLGFENITFVPIQTKMLDAGIMSPEEVQWINEYHEEVLKRVGPHLEGKTLEWLKRETQPVRL</sequence>
<dbReference type="GO" id="GO:0070006">
    <property type="term" value="F:metalloaminopeptidase activity"/>
    <property type="evidence" value="ECO:0007669"/>
    <property type="project" value="InterPro"/>
</dbReference>
<dbReference type="GO" id="GO:0005737">
    <property type="term" value="C:cytoplasm"/>
    <property type="evidence" value="ECO:0007669"/>
    <property type="project" value="UniProtKB-ARBA"/>
</dbReference>
<accession>A0A2P6NHS2</accession>
<evidence type="ECO:0000256" key="1">
    <source>
        <dbReference type="ARBA" id="ARBA00001936"/>
    </source>
</evidence>
<evidence type="ECO:0000256" key="3">
    <source>
        <dbReference type="ARBA" id="ARBA00022723"/>
    </source>
</evidence>
<dbReference type="PANTHER" id="PTHR43763:SF6">
    <property type="entry name" value="XAA-PRO AMINOPEPTIDASE 1"/>
    <property type="match status" value="1"/>
</dbReference>
<dbReference type="Pfam" id="PF00557">
    <property type="entry name" value="Peptidase_M24"/>
    <property type="match status" value="1"/>
</dbReference>
<evidence type="ECO:0000259" key="8">
    <source>
        <dbReference type="Pfam" id="PF16188"/>
    </source>
</evidence>
<keyword evidence="3" id="KW-0479">Metal-binding</keyword>
<keyword evidence="10" id="KW-1185">Reference proteome</keyword>
<dbReference type="InterPro" id="IPR029149">
    <property type="entry name" value="Creatin/AminoP/Spt16_N"/>
</dbReference>
<comment type="similarity">
    <text evidence="2">Belongs to the peptidase M24B family.</text>
</comment>
<dbReference type="OrthoDB" id="9995434at2759"/>
<dbReference type="AlphaFoldDB" id="A0A2P6NHS2"/>
<dbReference type="FunFam" id="3.90.230.10:FF:000007">
    <property type="entry name" value="Xaa-Pro aminopeptidase P"/>
    <property type="match status" value="1"/>
</dbReference>